<name>A0A9Q5ZCD4_NOSLI</name>
<dbReference type="Proteomes" id="UP000222310">
    <property type="component" value="Unassembled WGS sequence"/>
</dbReference>
<organism evidence="2 3">
    <name type="scientific">Nostoc linckia z8</name>
    <dbReference type="NCBI Taxonomy" id="1628746"/>
    <lineage>
        <taxon>Bacteria</taxon>
        <taxon>Bacillati</taxon>
        <taxon>Cyanobacteriota</taxon>
        <taxon>Cyanophyceae</taxon>
        <taxon>Nostocales</taxon>
        <taxon>Nostocaceae</taxon>
        <taxon>Nostoc</taxon>
    </lineage>
</organism>
<dbReference type="GeneID" id="57096881"/>
<accession>A0A9Q5ZCD4</accession>
<gene>
    <name evidence="2" type="ORF">VF08_14730</name>
</gene>
<feature type="transmembrane region" description="Helical" evidence="1">
    <location>
        <begin position="22"/>
        <end position="42"/>
    </location>
</feature>
<evidence type="ECO:0000313" key="2">
    <source>
        <dbReference type="EMBL" id="PHK03573.1"/>
    </source>
</evidence>
<protein>
    <submittedName>
        <fullName evidence="2">Uncharacterized protein</fullName>
    </submittedName>
</protein>
<dbReference type="AlphaFoldDB" id="A0A9Q5ZCD4"/>
<sequence length="181" mass="20626">MLIFIAETPTISPSTSNNTLELIQVLTPLAWPLIFLLVFFVLKKQLTGILEKSASIEIKIPGSEIKLTGKPSDLRDIDKAIQSIIQELDKNIINLSNQEKDLLLEINNDINKNNKHKLCDDFQRGSNLHKTYQGLRQRHLIRPKEGGQFNSGKEIEITDFGSAVLELRRTVIWPEEELQLK</sequence>
<keyword evidence="1" id="KW-0812">Transmembrane</keyword>
<keyword evidence="1" id="KW-1133">Transmembrane helix</keyword>
<reference evidence="2 3" key="1">
    <citation type="submission" date="2015-02" db="EMBL/GenBank/DDBJ databases">
        <title>Nostoc linckia genome annotation.</title>
        <authorList>
            <person name="Zhou Z."/>
        </authorList>
    </citation>
    <scope>NUCLEOTIDE SEQUENCE [LARGE SCALE GENOMIC DNA]</scope>
    <source>
        <strain evidence="3">z8</strain>
    </source>
</reference>
<dbReference type="EMBL" id="LAHD01000036">
    <property type="protein sequence ID" value="PHK03573.1"/>
    <property type="molecule type" value="Genomic_DNA"/>
</dbReference>
<dbReference type="RefSeq" id="WP_099069264.1">
    <property type="nucleotide sequence ID" value="NZ_LAHD01000036.1"/>
</dbReference>
<proteinExistence type="predicted"/>
<evidence type="ECO:0000313" key="3">
    <source>
        <dbReference type="Proteomes" id="UP000222310"/>
    </source>
</evidence>
<keyword evidence="1" id="KW-0472">Membrane</keyword>
<evidence type="ECO:0000256" key="1">
    <source>
        <dbReference type="SAM" id="Phobius"/>
    </source>
</evidence>
<comment type="caution">
    <text evidence="2">The sequence shown here is derived from an EMBL/GenBank/DDBJ whole genome shotgun (WGS) entry which is preliminary data.</text>
</comment>